<dbReference type="InterPro" id="IPR040025">
    <property type="entry name" value="Znf622/Rei1/Reh1"/>
</dbReference>
<feature type="region of interest" description="Disordered" evidence="1">
    <location>
        <begin position="294"/>
        <end position="325"/>
    </location>
</feature>
<dbReference type="PROSITE" id="PS00028">
    <property type="entry name" value="ZINC_FINGER_C2H2_1"/>
    <property type="match status" value="1"/>
</dbReference>
<dbReference type="HOGENOM" id="CLU_018787_1_1_1"/>
<dbReference type="GO" id="GO:0042273">
    <property type="term" value="P:ribosomal large subunit biogenesis"/>
    <property type="evidence" value="ECO:0007669"/>
    <property type="project" value="TreeGrafter"/>
</dbReference>
<feature type="region of interest" description="Disordered" evidence="1">
    <location>
        <begin position="138"/>
        <end position="176"/>
    </location>
</feature>
<dbReference type="AlphaFoldDB" id="K0KYH5"/>
<feature type="domain" description="C2H2-type" evidence="2">
    <location>
        <begin position="8"/>
        <end position="30"/>
    </location>
</feature>
<dbReference type="InterPro" id="IPR036236">
    <property type="entry name" value="Znf_C2H2_sf"/>
</dbReference>
<gene>
    <name evidence="3" type="ORF">BN7_5726</name>
</gene>
<reference evidence="3 4" key="1">
    <citation type="journal article" date="2012" name="Eukaryot. Cell">
        <title>Draft genome sequence of Wickerhamomyces ciferrii NRRL Y-1031 F-60-10.</title>
        <authorList>
            <person name="Schneider J."/>
            <person name="Andrea H."/>
            <person name="Blom J."/>
            <person name="Jaenicke S."/>
            <person name="Ruckert C."/>
            <person name="Schorsch C."/>
            <person name="Szczepanowski R."/>
            <person name="Farwick M."/>
            <person name="Goesmann A."/>
            <person name="Puhler A."/>
            <person name="Schaffer S."/>
            <person name="Tauch A."/>
            <person name="Kohler T."/>
            <person name="Brinkrolf K."/>
        </authorList>
    </citation>
    <scope>NUCLEOTIDE SEQUENCE [LARGE SCALE GENOMIC DNA]</scope>
    <source>
        <strain evidence="4">ATCC 14091 / BCRC 22168 / CBS 111 / JCM 3599 / NBRC 0793 / NRRL Y-1031 F-60-10</strain>
    </source>
</reference>
<dbReference type="GO" id="GO:0030687">
    <property type="term" value="C:preribosome, large subunit precursor"/>
    <property type="evidence" value="ECO:0007669"/>
    <property type="project" value="TreeGrafter"/>
</dbReference>
<feature type="compositionally biased region" description="Acidic residues" evidence="1">
    <location>
        <begin position="311"/>
        <end position="324"/>
    </location>
</feature>
<dbReference type="InterPro" id="IPR013087">
    <property type="entry name" value="Znf_C2H2_type"/>
</dbReference>
<protein>
    <submittedName>
        <fullName evidence="3">Zinc finger protein</fullName>
    </submittedName>
</protein>
<organism evidence="3 4">
    <name type="scientific">Wickerhamomyces ciferrii (strain ATCC 14091 / BCRC 22168 / CBS 111 / JCM 3599 / NBRC 0793 / NRRL Y-1031 F-60-10)</name>
    <name type="common">Yeast</name>
    <name type="synonym">Pichia ciferrii</name>
    <dbReference type="NCBI Taxonomy" id="1206466"/>
    <lineage>
        <taxon>Eukaryota</taxon>
        <taxon>Fungi</taxon>
        <taxon>Dikarya</taxon>
        <taxon>Ascomycota</taxon>
        <taxon>Saccharomycotina</taxon>
        <taxon>Saccharomycetes</taxon>
        <taxon>Phaffomycetales</taxon>
        <taxon>Wickerhamomycetaceae</taxon>
        <taxon>Wickerhamomyces</taxon>
    </lineage>
</organism>
<dbReference type="Pfam" id="PF12756">
    <property type="entry name" value="zf-C2H2_2"/>
    <property type="match status" value="1"/>
</dbReference>
<dbReference type="InParanoid" id="K0KYH5"/>
<dbReference type="InterPro" id="IPR041661">
    <property type="entry name" value="ZN622/Rei1/Reh1_Znf-C2H2"/>
</dbReference>
<dbReference type="Proteomes" id="UP000009328">
    <property type="component" value="Unassembled WGS sequence"/>
</dbReference>
<keyword evidence="4" id="KW-1185">Reference proteome</keyword>
<evidence type="ECO:0000256" key="1">
    <source>
        <dbReference type="SAM" id="MobiDB-lite"/>
    </source>
</evidence>
<dbReference type="PANTHER" id="PTHR13182">
    <property type="entry name" value="ZINC FINGER PROTEIN 622"/>
    <property type="match status" value="1"/>
</dbReference>
<dbReference type="PANTHER" id="PTHR13182:SF8">
    <property type="entry name" value="CYTOPLASMIC 60S SUBUNIT BIOGENESIS FACTOR ZNF622"/>
    <property type="match status" value="1"/>
</dbReference>
<feature type="compositionally biased region" description="Acidic residues" evidence="1">
    <location>
        <begin position="163"/>
        <end position="176"/>
    </location>
</feature>
<dbReference type="SUPFAM" id="SSF57667">
    <property type="entry name" value="beta-beta-alpha zinc fingers"/>
    <property type="match status" value="1"/>
</dbReference>
<dbReference type="EMBL" id="CAIF01000230">
    <property type="protein sequence ID" value="CCH46138.1"/>
    <property type="molecule type" value="Genomic_DNA"/>
</dbReference>
<dbReference type="eggNOG" id="KOG2785">
    <property type="taxonomic scope" value="Eukaryota"/>
</dbReference>
<proteinExistence type="predicted"/>
<evidence type="ECO:0000313" key="4">
    <source>
        <dbReference type="Proteomes" id="UP000009328"/>
    </source>
</evidence>
<dbReference type="FunCoup" id="K0KYH5">
    <property type="interactions" value="612"/>
</dbReference>
<name>K0KYH5_WICCF</name>
<feature type="compositionally biased region" description="Polar residues" evidence="1">
    <location>
        <begin position="299"/>
        <end position="310"/>
    </location>
</feature>
<evidence type="ECO:0000259" key="2">
    <source>
        <dbReference type="PROSITE" id="PS00028"/>
    </source>
</evidence>
<evidence type="ECO:0000313" key="3">
    <source>
        <dbReference type="EMBL" id="CCH46138.1"/>
    </source>
</evidence>
<dbReference type="STRING" id="1206466.K0KYH5"/>
<accession>K0KYH5</accession>
<sequence>MSSSYFKCNSCAIQFPNSDSQRYHMKTEWHRYNLKRRVAQLAPIDATLFADLKQRAEQSKQYEEETDEFGFKIIKERQPKKFHINQRNRVDTLRGRAAAHVASSSNTNGIAREVSPASTVASGLSSFSLGESVYSHPATHTDVDSDYELSSQAGTDPSYAPSGDEDNEEDEDDEEFDRISHHDADLLQPITSCIYCGVPHHDIETNLNHMFRNHGLFIPERSYLVDLKGLLEYLISVIVIDNECLCCSFKGRSLESIRAHVTSKGHCRLPYETREERAEFERFYDFSSIDEQPEKTKTTKSISFSNSEGPESQDEDDNEDDESNDRDLALVSTTTSENSNSDDYTIAHIDPLDSELALPNGNRLGHRQHQRIYRQNIHLPREPTDGQLTVSNADRRLATLPSLHEQKQVKHIRQIEQKEKSTHIRREVKRVNFQPHFRDQMLGG</sequence>
<comment type="caution">
    <text evidence="3">The sequence shown here is derived from an EMBL/GenBank/DDBJ whole genome shotgun (WGS) entry which is preliminary data.</text>
</comment>